<dbReference type="OrthoDB" id="57427at2157"/>
<dbReference type="GO" id="GO:0032259">
    <property type="term" value="P:methylation"/>
    <property type="evidence" value="ECO:0007669"/>
    <property type="project" value="UniProtKB-KW"/>
</dbReference>
<keyword evidence="10" id="KW-0489">Methyltransferase</keyword>
<gene>
    <name evidence="10" type="ORF">SZ63_07420</name>
</gene>
<dbReference type="Pfam" id="PF13847">
    <property type="entry name" value="Methyltransf_31"/>
    <property type="match status" value="1"/>
</dbReference>
<keyword evidence="2" id="KW-0949">S-adenosyl-L-methionine</keyword>
<dbReference type="InterPro" id="IPR025714">
    <property type="entry name" value="Methyltranfer_dom"/>
</dbReference>
<dbReference type="SUPFAM" id="SSF53335">
    <property type="entry name" value="S-adenosyl-L-methionine-dependent methyltransferases"/>
    <property type="match status" value="1"/>
</dbReference>
<dbReference type="InterPro" id="IPR026669">
    <property type="entry name" value="Arsenite_MeTrfase-like"/>
</dbReference>
<protein>
    <recommendedName>
        <fullName evidence="5">Arsenite methyltransferase</fullName>
        <ecNumber evidence="4">2.1.1.137</ecNumber>
    </recommendedName>
</protein>
<dbReference type="RefSeq" id="WP_048183374.1">
    <property type="nucleotide sequence ID" value="NZ_JXOJ01000002.1"/>
</dbReference>
<dbReference type="PATRIC" id="fig|1550566.3.peg.1612"/>
<evidence type="ECO:0000256" key="7">
    <source>
        <dbReference type="ARBA" id="ARBA00047943"/>
    </source>
</evidence>
<dbReference type="GO" id="GO:0030791">
    <property type="term" value="F:arsenite methyltransferase activity"/>
    <property type="evidence" value="ECO:0007669"/>
    <property type="project" value="UniProtKB-EC"/>
</dbReference>
<evidence type="ECO:0000256" key="8">
    <source>
        <dbReference type="ARBA" id="ARBA00048428"/>
    </source>
</evidence>
<sequence length="278" mass="28794">MKEEDIHRQVRSAYGRVAARQGGCGCGTGCCGTGRTVESVSLGIGYSEEDLAQAPEGANLGLGCGNPVALASLREGDVVLDLGSGAGFDAFLAAERVGPAGRVVGVDMTPEMLDRARENAKKSGRTNVEFRLGEIEHLPVADNSVDVVISNCVINLSTDKRQVFREAFRVLRPGGRLMVSDIVLTAPLPAPLAESALLYSSCVAGALMKEEYLGSIAGAGFAEIAVRGETVFPLDLIVSEPELAGLLAGGERASVEKSIVSVRVGARKPAGCGCDGTC</sequence>
<evidence type="ECO:0000259" key="9">
    <source>
        <dbReference type="Pfam" id="PF13847"/>
    </source>
</evidence>
<reference evidence="10 11" key="1">
    <citation type="journal article" date="2015" name="Int. J. Syst. Evol. Microbiol.">
        <title>Methanoculleus sediminis sp. nov., a methanogen from sediments near a submarine mud volcano.</title>
        <authorList>
            <person name="Chen S.C."/>
            <person name="Chen M.F."/>
            <person name="Lai M.C."/>
            <person name="Weng C.Y."/>
            <person name="Wu S.Y."/>
            <person name="Lin S."/>
            <person name="Yang T.F."/>
            <person name="Chen P.C."/>
        </authorList>
    </citation>
    <scope>NUCLEOTIDE SEQUENCE [LARGE SCALE GENOMIC DNA]</scope>
    <source>
        <strain evidence="10 11">S3Fa</strain>
    </source>
</reference>
<comment type="similarity">
    <text evidence="3">Belongs to the methyltransferase superfamily. Arsenite methyltransferase family.</text>
</comment>
<evidence type="ECO:0000256" key="3">
    <source>
        <dbReference type="ARBA" id="ARBA00034487"/>
    </source>
</evidence>
<dbReference type="EC" id="2.1.1.137" evidence="4"/>
<evidence type="ECO:0000313" key="11">
    <source>
        <dbReference type="Proteomes" id="UP000035301"/>
    </source>
</evidence>
<evidence type="ECO:0000256" key="4">
    <source>
        <dbReference type="ARBA" id="ARBA00034521"/>
    </source>
</evidence>
<organism evidence="10 11">
    <name type="scientific">Methanoculleus sediminis</name>
    <dbReference type="NCBI Taxonomy" id="1550566"/>
    <lineage>
        <taxon>Archaea</taxon>
        <taxon>Methanobacteriati</taxon>
        <taxon>Methanobacteriota</taxon>
        <taxon>Stenosarchaea group</taxon>
        <taxon>Methanomicrobia</taxon>
        <taxon>Methanomicrobiales</taxon>
        <taxon>Methanomicrobiaceae</taxon>
        <taxon>Methanoculleus</taxon>
    </lineage>
</organism>
<dbReference type="Gene3D" id="3.40.50.150">
    <property type="entry name" value="Vaccinia Virus protein VP39"/>
    <property type="match status" value="1"/>
</dbReference>
<comment type="catalytic activity">
    <reaction evidence="8">
        <text>arsenic triglutathione + 3 [thioredoxin]-dithiol + 3 S-adenosyl-L-methionine = trimethylarsine + 3 [thioredoxin]-disulfide + 3 glutathione + 3 S-adenosyl-L-homocysteine + 3 H(+)</text>
        <dbReference type="Rhea" id="RHEA:69432"/>
        <dbReference type="Rhea" id="RHEA-COMP:10698"/>
        <dbReference type="Rhea" id="RHEA-COMP:10700"/>
        <dbReference type="ChEBI" id="CHEBI:15378"/>
        <dbReference type="ChEBI" id="CHEBI:27130"/>
        <dbReference type="ChEBI" id="CHEBI:29950"/>
        <dbReference type="ChEBI" id="CHEBI:50058"/>
        <dbReference type="ChEBI" id="CHEBI:57856"/>
        <dbReference type="ChEBI" id="CHEBI:57925"/>
        <dbReference type="ChEBI" id="CHEBI:59789"/>
        <dbReference type="ChEBI" id="CHEBI:183640"/>
        <dbReference type="EC" id="2.1.1.137"/>
    </reaction>
</comment>
<comment type="caution">
    <text evidence="10">The sequence shown here is derived from an EMBL/GenBank/DDBJ whole genome shotgun (WGS) entry which is preliminary data.</text>
</comment>
<evidence type="ECO:0000256" key="5">
    <source>
        <dbReference type="ARBA" id="ARBA00034545"/>
    </source>
</evidence>
<dbReference type="CDD" id="cd02440">
    <property type="entry name" value="AdoMet_MTases"/>
    <property type="match status" value="1"/>
</dbReference>
<name>A0A0H1R188_9EURY</name>
<dbReference type="InterPro" id="IPR029063">
    <property type="entry name" value="SAM-dependent_MTases_sf"/>
</dbReference>
<dbReference type="PANTHER" id="PTHR43675">
    <property type="entry name" value="ARSENITE METHYLTRANSFERASE"/>
    <property type="match status" value="1"/>
</dbReference>
<dbReference type="NCBIfam" id="NF008823">
    <property type="entry name" value="PRK11873.1"/>
    <property type="match status" value="1"/>
</dbReference>
<dbReference type="Proteomes" id="UP000035301">
    <property type="component" value="Unassembled WGS sequence"/>
</dbReference>
<feature type="domain" description="Methyltransferase" evidence="9">
    <location>
        <begin position="75"/>
        <end position="215"/>
    </location>
</feature>
<keyword evidence="11" id="KW-1185">Reference proteome</keyword>
<evidence type="ECO:0000256" key="1">
    <source>
        <dbReference type="ARBA" id="ARBA00022679"/>
    </source>
</evidence>
<accession>A0A0H1R188</accession>
<keyword evidence="1 10" id="KW-0808">Transferase</keyword>
<proteinExistence type="inferred from homology"/>
<comment type="catalytic activity">
    <reaction evidence="6">
        <text>arsenic triglutathione + [thioredoxin]-dithiol + S-adenosyl-L-methionine + 2 H2O = methylarsonous acid + [thioredoxin]-disulfide + 3 glutathione + S-adenosyl-L-homocysteine + H(+)</text>
        <dbReference type="Rhea" id="RHEA:69460"/>
        <dbReference type="Rhea" id="RHEA-COMP:10698"/>
        <dbReference type="Rhea" id="RHEA-COMP:10700"/>
        <dbReference type="ChEBI" id="CHEBI:15377"/>
        <dbReference type="ChEBI" id="CHEBI:15378"/>
        <dbReference type="ChEBI" id="CHEBI:17826"/>
        <dbReference type="ChEBI" id="CHEBI:29950"/>
        <dbReference type="ChEBI" id="CHEBI:50058"/>
        <dbReference type="ChEBI" id="CHEBI:57856"/>
        <dbReference type="ChEBI" id="CHEBI:57925"/>
        <dbReference type="ChEBI" id="CHEBI:59789"/>
        <dbReference type="ChEBI" id="CHEBI:183640"/>
        <dbReference type="EC" id="2.1.1.137"/>
    </reaction>
</comment>
<dbReference type="EMBL" id="JXOJ01000002">
    <property type="protein sequence ID" value="KLK88794.1"/>
    <property type="molecule type" value="Genomic_DNA"/>
</dbReference>
<evidence type="ECO:0000313" key="10">
    <source>
        <dbReference type="EMBL" id="KLK88794.1"/>
    </source>
</evidence>
<comment type="catalytic activity">
    <reaction evidence="7">
        <text>arsenic triglutathione + 2 [thioredoxin]-dithiol + 2 S-adenosyl-L-methionine + H2O = dimethylarsinous acid + 2 [thioredoxin]-disulfide + 3 glutathione + 2 S-adenosyl-L-homocysteine + 2 H(+)</text>
        <dbReference type="Rhea" id="RHEA:69464"/>
        <dbReference type="Rhea" id="RHEA-COMP:10698"/>
        <dbReference type="Rhea" id="RHEA-COMP:10700"/>
        <dbReference type="ChEBI" id="CHEBI:15377"/>
        <dbReference type="ChEBI" id="CHEBI:15378"/>
        <dbReference type="ChEBI" id="CHEBI:23808"/>
        <dbReference type="ChEBI" id="CHEBI:29950"/>
        <dbReference type="ChEBI" id="CHEBI:50058"/>
        <dbReference type="ChEBI" id="CHEBI:57856"/>
        <dbReference type="ChEBI" id="CHEBI:57925"/>
        <dbReference type="ChEBI" id="CHEBI:59789"/>
        <dbReference type="ChEBI" id="CHEBI:183640"/>
        <dbReference type="EC" id="2.1.1.137"/>
    </reaction>
</comment>
<dbReference type="PANTHER" id="PTHR43675:SF8">
    <property type="entry name" value="ARSENITE METHYLTRANSFERASE"/>
    <property type="match status" value="1"/>
</dbReference>
<dbReference type="AlphaFoldDB" id="A0A0H1R188"/>
<evidence type="ECO:0000256" key="2">
    <source>
        <dbReference type="ARBA" id="ARBA00022691"/>
    </source>
</evidence>
<evidence type="ECO:0000256" key="6">
    <source>
        <dbReference type="ARBA" id="ARBA00047941"/>
    </source>
</evidence>
<dbReference type="STRING" id="1550566.SZ63_07420"/>